<keyword evidence="3" id="KW-1185">Reference proteome</keyword>
<dbReference type="InterPro" id="IPR004291">
    <property type="entry name" value="Transposase_IS66_central"/>
</dbReference>
<dbReference type="PANTHER" id="PTHR33678:SF1">
    <property type="entry name" value="BLL1576 PROTEIN"/>
    <property type="match status" value="1"/>
</dbReference>
<accession>A0A2S9H2A1</accession>
<sequence length="166" mass="18977">MAERLSELLKQRSVLHADETPVPQLDPRKGKTKRAYLRAYRSNNLEAGAPIVVFEFQASRSGTHVQDFLADWRGHLMVDDYGGYKHLFKQGITELACLAHARRKFFDLHAANQHPIAEEALQRIAELYRLESEAAGYSIEERQRWRAEHAKPARKAVSCRAPLITV</sequence>
<reference evidence="2 3" key="1">
    <citation type="submission" date="2018-02" db="EMBL/GenBank/DDBJ databases">
        <title>Solimicrobium silvestre gen. nov., sp. nov., isolated from alpine forest soil.</title>
        <authorList>
            <person name="Margesin R."/>
            <person name="Albuquerque L."/>
            <person name="Zhang D.-C."/>
            <person name="Froufe H.J.C."/>
            <person name="Severino R."/>
            <person name="Roxo I."/>
            <person name="Egas C."/>
            <person name="Da Costa M.S."/>
        </authorList>
    </citation>
    <scope>NUCLEOTIDE SEQUENCE [LARGE SCALE GENOMIC DNA]</scope>
    <source>
        <strain evidence="2 3">S20-91</strain>
    </source>
</reference>
<evidence type="ECO:0000313" key="2">
    <source>
        <dbReference type="EMBL" id="PRC93986.1"/>
    </source>
</evidence>
<gene>
    <name evidence="2" type="ORF">S2091_1159</name>
</gene>
<organism evidence="2 3">
    <name type="scientific">Solimicrobium silvestre</name>
    <dbReference type="NCBI Taxonomy" id="2099400"/>
    <lineage>
        <taxon>Bacteria</taxon>
        <taxon>Pseudomonadati</taxon>
        <taxon>Pseudomonadota</taxon>
        <taxon>Betaproteobacteria</taxon>
        <taxon>Burkholderiales</taxon>
        <taxon>Oxalobacteraceae</taxon>
        <taxon>Solimicrobium</taxon>
    </lineage>
</organism>
<proteinExistence type="predicted"/>
<dbReference type="PANTHER" id="PTHR33678">
    <property type="entry name" value="BLL1576 PROTEIN"/>
    <property type="match status" value="1"/>
</dbReference>
<name>A0A2S9H2A1_9BURK</name>
<dbReference type="AlphaFoldDB" id="A0A2S9H2A1"/>
<dbReference type="InterPro" id="IPR052344">
    <property type="entry name" value="Transposase-related"/>
</dbReference>
<feature type="domain" description="Transposase IS66 central" evidence="1">
    <location>
        <begin position="2"/>
        <end position="156"/>
    </location>
</feature>
<dbReference type="Pfam" id="PF03050">
    <property type="entry name" value="DDE_Tnp_IS66"/>
    <property type="match status" value="1"/>
</dbReference>
<evidence type="ECO:0000313" key="3">
    <source>
        <dbReference type="Proteomes" id="UP000237839"/>
    </source>
</evidence>
<dbReference type="Proteomes" id="UP000237839">
    <property type="component" value="Unassembled WGS sequence"/>
</dbReference>
<evidence type="ECO:0000259" key="1">
    <source>
        <dbReference type="Pfam" id="PF03050"/>
    </source>
</evidence>
<comment type="caution">
    <text evidence="2">The sequence shown here is derived from an EMBL/GenBank/DDBJ whole genome shotgun (WGS) entry which is preliminary data.</text>
</comment>
<protein>
    <submittedName>
        <fullName evidence="2">Transposase IS66 family</fullName>
    </submittedName>
</protein>
<dbReference type="EMBL" id="PUGF01000004">
    <property type="protein sequence ID" value="PRC93986.1"/>
    <property type="molecule type" value="Genomic_DNA"/>
</dbReference>